<dbReference type="AlphaFoldDB" id="A0A916RUK6"/>
<evidence type="ECO:0000256" key="1">
    <source>
        <dbReference type="ARBA" id="ARBA00023125"/>
    </source>
</evidence>
<sequence>MDTDRLGRRIKAYRKLKGYTQVMFAKELNISLNILGEIERGTRKITEENIKKISDTLNIDKNEILGVEDK</sequence>
<dbReference type="SUPFAM" id="SSF47413">
    <property type="entry name" value="lambda repressor-like DNA-binding domains"/>
    <property type="match status" value="1"/>
</dbReference>
<dbReference type="CDD" id="cd00093">
    <property type="entry name" value="HTH_XRE"/>
    <property type="match status" value="1"/>
</dbReference>
<dbReference type="PANTHER" id="PTHR46558">
    <property type="entry name" value="TRACRIPTIONAL REGULATORY PROTEIN-RELATED-RELATED"/>
    <property type="match status" value="1"/>
</dbReference>
<organism evidence="3 4">
    <name type="scientific">Ornithinibacillus halotolerans</name>
    <dbReference type="NCBI Taxonomy" id="1274357"/>
    <lineage>
        <taxon>Bacteria</taxon>
        <taxon>Bacillati</taxon>
        <taxon>Bacillota</taxon>
        <taxon>Bacilli</taxon>
        <taxon>Bacillales</taxon>
        <taxon>Bacillaceae</taxon>
        <taxon>Ornithinibacillus</taxon>
    </lineage>
</organism>
<keyword evidence="1" id="KW-0238">DNA-binding</keyword>
<keyword evidence="4" id="KW-1185">Reference proteome</keyword>
<dbReference type="SMART" id="SM00530">
    <property type="entry name" value="HTH_XRE"/>
    <property type="match status" value="1"/>
</dbReference>
<evidence type="ECO:0000313" key="4">
    <source>
        <dbReference type="Proteomes" id="UP000613512"/>
    </source>
</evidence>
<dbReference type="GO" id="GO:0003677">
    <property type="term" value="F:DNA binding"/>
    <property type="evidence" value="ECO:0007669"/>
    <property type="project" value="UniProtKB-KW"/>
</dbReference>
<accession>A0A916RUK6</accession>
<feature type="domain" description="HTH cro/C1-type" evidence="2">
    <location>
        <begin position="10"/>
        <end position="64"/>
    </location>
</feature>
<evidence type="ECO:0000313" key="3">
    <source>
        <dbReference type="EMBL" id="GGA71077.1"/>
    </source>
</evidence>
<dbReference type="PROSITE" id="PS50943">
    <property type="entry name" value="HTH_CROC1"/>
    <property type="match status" value="1"/>
</dbReference>
<dbReference type="InterPro" id="IPR010982">
    <property type="entry name" value="Lambda_DNA-bd_dom_sf"/>
</dbReference>
<proteinExistence type="predicted"/>
<dbReference type="RefSeq" id="WP_188383937.1">
    <property type="nucleotide sequence ID" value="NZ_BMEY01000005.1"/>
</dbReference>
<dbReference type="EMBL" id="BMEY01000005">
    <property type="protein sequence ID" value="GGA71077.1"/>
    <property type="molecule type" value="Genomic_DNA"/>
</dbReference>
<name>A0A916RUK6_9BACI</name>
<evidence type="ECO:0000259" key="2">
    <source>
        <dbReference type="PROSITE" id="PS50943"/>
    </source>
</evidence>
<dbReference type="Pfam" id="PF01381">
    <property type="entry name" value="HTH_3"/>
    <property type="match status" value="1"/>
</dbReference>
<gene>
    <name evidence="3" type="ORF">GCM10008025_13760</name>
</gene>
<comment type="caution">
    <text evidence="3">The sequence shown here is derived from an EMBL/GenBank/DDBJ whole genome shotgun (WGS) entry which is preliminary data.</text>
</comment>
<dbReference type="PANTHER" id="PTHR46558:SF11">
    <property type="entry name" value="HTH-TYPE TRANSCRIPTIONAL REGULATOR XRE"/>
    <property type="match status" value="1"/>
</dbReference>
<reference evidence="3" key="2">
    <citation type="submission" date="2020-09" db="EMBL/GenBank/DDBJ databases">
        <authorList>
            <person name="Sun Q."/>
            <person name="Zhou Y."/>
        </authorList>
    </citation>
    <scope>NUCLEOTIDE SEQUENCE</scope>
    <source>
        <strain evidence="3">CGMCC 1.12408</strain>
    </source>
</reference>
<dbReference type="Proteomes" id="UP000613512">
    <property type="component" value="Unassembled WGS sequence"/>
</dbReference>
<dbReference type="InterPro" id="IPR001387">
    <property type="entry name" value="Cro/C1-type_HTH"/>
</dbReference>
<protein>
    <submittedName>
        <fullName evidence="3">Transcriptional regulator</fullName>
    </submittedName>
</protein>
<dbReference type="Gene3D" id="1.10.260.40">
    <property type="entry name" value="lambda repressor-like DNA-binding domains"/>
    <property type="match status" value="1"/>
</dbReference>
<reference evidence="3" key="1">
    <citation type="journal article" date="2014" name="Int. J. Syst. Evol. Microbiol.">
        <title>Complete genome sequence of Corynebacterium casei LMG S-19264T (=DSM 44701T), isolated from a smear-ripened cheese.</title>
        <authorList>
            <consortium name="US DOE Joint Genome Institute (JGI-PGF)"/>
            <person name="Walter F."/>
            <person name="Albersmeier A."/>
            <person name="Kalinowski J."/>
            <person name="Ruckert C."/>
        </authorList>
    </citation>
    <scope>NUCLEOTIDE SEQUENCE</scope>
    <source>
        <strain evidence="3">CGMCC 1.12408</strain>
    </source>
</reference>